<keyword evidence="1" id="KW-1133">Transmembrane helix</keyword>
<gene>
    <name evidence="2" type="ORF">E4K62_01480</name>
</gene>
<keyword evidence="1" id="KW-0472">Membrane</keyword>
<keyword evidence="1" id="KW-0812">Transmembrane</keyword>
<proteinExistence type="predicted"/>
<evidence type="ECO:0000313" key="2">
    <source>
        <dbReference type="EMBL" id="QBR87483.1"/>
    </source>
</evidence>
<accession>A0ABX5SMY0</accession>
<feature type="transmembrane region" description="Helical" evidence="1">
    <location>
        <begin position="99"/>
        <end position="125"/>
    </location>
</feature>
<organism evidence="2 3">
    <name type="scientific">Microbacterium wangchenii</name>
    <dbReference type="NCBI Taxonomy" id="2541726"/>
    <lineage>
        <taxon>Bacteria</taxon>
        <taxon>Bacillati</taxon>
        <taxon>Actinomycetota</taxon>
        <taxon>Actinomycetes</taxon>
        <taxon>Micrococcales</taxon>
        <taxon>Microbacteriaceae</taxon>
        <taxon>Microbacterium</taxon>
    </lineage>
</organism>
<feature type="transmembrane region" description="Helical" evidence="1">
    <location>
        <begin position="20"/>
        <end position="40"/>
    </location>
</feature>
<feature type="transmembrane region" description="Helical" evidence="1">
    <location>
        <begin position="61"/>
        <end position="87"/>
    </location>
</feature>
<evidence type="ECO:0000256" key="1">
    <source>
        <dbReference type="SAM" id="Phobius"/>
    </source>
</evidence>
<keyword evidence="3" id="KW-1185">Reference proteome</keyword>
<dbReference type="RefSeq" id="WP_135062889.1">
    <property type="nucleotide sequence ID" value="NZ_CP038266.1"/>
</dbReference>
<reference evidence="2 3" key="1">
    <citation type="submission" date="2019-03" db="EMBL/GenBank/DDBJ databases">
        <authorList>
            <person name="Dong K."/>
        </authorList>
    </citation>
    <scope>NUCLEOTIDE SEQUENCE [LARGE SCALE GENOMIC DNA]</scope>
    <source>
        <strain evidence="3">dk512</strain>
    </source>
</reference>
<dbReference type="EMBL" id="CP038266">
    <property type="protein sequence ID" value="QBR87483.1"/>
    <property type="molecule type" value="Genomic_DNA"/>
</dbReference>
<dbReference type="Proteomes" id="UP000295748">
    <property type="component" value="Chromosome"/>
</dbReference>
<sequence>MNSSFTDTLTTLDQWEPLVVAGLAGLTLALAIGWIVGVLRRRRDTVLRDLELGIPVKRRRLPLWAHAVVSAVVGGVLGAAVLWPWLLLAATRQGLPASAIVPGLVGDSILIALTVSPLAAGAVAVRRRWTARADAAREAGLAFRIRSSAHRYQPQEEDW</sequence>
<name>A0ABX5SMY0_9MICO</name>
<protein>
    <submittedName>
        <fullName evidence="2">Uncharacterized protein</fullName>
    </submittedName>
</protein>
<evidence type="ECO:0000313" key="3">
    <source>
        <dbReference type="Proteomes" id="UP000295748"/>
    </source>
</evidence>